<dbReference type="EMBL" id="KV700146">
    <property type="protein sequence ID" value="OCF30566.1"/>
    <property type="molecule type" value="Genomic_DNA"/>
</dbReference>
<feature type="chain" id="PRO_5008627119" evidence="2">
    <location>
        <begin position="26"/>
        <end position="399"/>
    </location>
</feature>
<feature type="compositionally biased region" description="Polar residues" evidence="1">
    <location>
        <begin position="223"/>
        <end position="244"/>
    </location>
</feature>
<name>A0A1B9GHS7_9TREE</name>
<feature type="signal peptide" evidence="2">
    <location>
        <begin position="1"/>
        <end position="25"/>
    </location>
</feature>
<gene>
    <name evidence="3" type="ORF">I316_07767</name>
</gene>
<keyword evidence="2" id="KW-0732">Signal</keyword>
<protein>
    <submittedName>
        <fullName evidence="3">Uncharacterized protein</fullName>
    </submittedName>
</protein>
<dbReference type="Proteomes" id="UP000092666">
    <property type="component" value="Unassembled WGS sequence"/>
</dbReference>
<feature type="region of interest" description="Disordered" evidence="1">
    <location>
        <begin position="179"/>
        <end position="267"/>
    </location>
</feature>
<evidence type="ECO:0000313" key="3">
    <source>
        <dbReference type="EMBL" id="OCF30566.1"/>
    </source>
</evidence>
<feature type="region of interest" description="Disordered" evidence="1">
    <location>
        <begin position="33"/>
        <end position="122"/>
    </location>
</feature>
<feature type="compositionally biased region" description="Low complexity" evidence="1">
    <location>
        <begin position="91"/>
        <end position="101"/>
    </location>
</feature>
<dbReference type="AlphaFoldDB" id="A0A1B9GHS7"/>
<accession>A0A1B9GHS7</accession>
<feature type="compositionally biased region" description="Polar residues" evidence="1">
    <location>
        <begin position="48"/>
        <end position="66"/>
    </location>
</feature>
<feature type="region of interest" description="Disordered" evidence="1">
    <location>
        <begin position="336"/>
        <end position="399"/>
    </location>
</feature>
<feature type="compositionally biased region" description="Low complexity" evidence="1">
    <location>
        <begin position="252"/>
        <end position="266"/>
    </location>
</feature>
<organism evidence="3 4">
    <name type="scientific">Kwoniella heveanensis BCC8398</name>
    <dbReference type="NCBI Taxonomy" id="1296120"/>
    <lineage>
        <taxon>Eukaryota</taxon>
        <taxon>Fungi</taxon>
        <taxon>Dikarya</taxon>
        <taxon>Basidiomycota</taxon>
        <taxon>Agaricomycotina</taxon>
        <taxon>Tremellomycetes</taxon>
        <taxon>Tremellales</taxon>
        <taxon>Cryptococcaceae</taxon>
        <taxon>Kwoniella</taxon>
    </lineage>
</organism>
<feature type="compositionally biased region" description="Low complexity" evidence="1">
    <location>
        <begin position="339"/>
        <end position="355"/>
    </location>
</feature>
<reference evidence="3 4" key="1">
    <citation type="submission" date="2013-07" db="EMBL/GenBank/DDBJ databases">
        <title>The Genome Sequence of Cryptococcus heveanensis BCC8398.</title>
        <authorList>
            <consortium name="The Broad Institute Genome Sequencing Platform"/>
            <person name="Cuomo C."/>
            <person name="Litvintseva A."/>
            <person name="Chen Y."/>
            <person name="Heitman J."/>
            <person name="Sun S."/>
            <person name="Springer D."/>
            <person name="Dromer F."/>
            <person name="Young S.K."/>
            <person name="Zeng Q."/>
            <person name="Gargeya S."/>
            <person name="Fitzgerald M."/>
            <person name="Abouelleil A."/>
            <person name="Alvarado L."/>
            <person name="Berlin A.M."/>
            <person name="Chapman S.B."/>
            <person name="Dewar J."/>
            <person name="Goldberg J."/>
            <person name="Griggs A."/>
            <person name="Gujja S."/>
            <person name="Hansen M."/>
            <person name="Howarth C."/>
            <person name="Imamovic A."/>
            <person name="Larimer J."/>
            <person name="McCowan C."/>
            <person name="Murphy C."/>
            <person name="Pearson M."/>
            <person name="Priest M."/>
            <person name="Roberts A."/>
            <person name="Saif S."/>
            <person name="Shea T."/>
            <person name="Sykes S."/>
            <person name="Wortman J."/>
            <person name="Nusbaum C."/>
            <person name="Birren B."/>
        </authorList>
    </citation>
    <scope>NUCLEOTIDE SEQUENCE [LARGE SCALE GENOMIC DNA]</scope>
    <source>
        <strain evidence="3 4">BCC8398</strain>
    </source>
</reference>
<evidence type="ECO:0000256" key="2">
    <source>
        <dbReference type="SAM" id="SignalP"/>
    </source>
</evidence>
<keyword evidence="4" id="KW-1185">Reference proteome</keyword>
<feature type="compositionally biased region" description="Basic residues" evidence="1">
    <location>
        <begin position="80"/>
        <end position="90"/>
    </location>
</feature>
<feature type="compositionally biased region" description="Low complexity" evidence="1">
    <location>
        <begin position="108"/>
        <end position="117"/>
    </location>
</feature>
<evidence type="ECO:0000313" key="4">
    <source>
        <dbReference type="Proteomes" id="UP000092666"/>
    </source>
</evidence>
<reference evidence="4" key="2">
    <citation type="submission" date="2013-12" db="EMBL/GenBank/DDBJ databases">
        <title>Evolution of pathogenesis and genome organization in the Tremellales.</title>
        <authorList>
            <person name="Cuomo C."/>
            <person name="Litvintseva A."/>
            <person name="Heitman J."/>
            <person name="Chen Y."/>
            <person name="Sun S."/>
            <person name="Springer D."/>
            <person name="Dromer F."/>
            <person name="Young S."/>
            <person name="Zeng Q."/>
            <person name="Chapman S."/>
            <person name="Gujja S."/>
            <person name="Saif S."/>
            <person name="Birren B."/>
        </authorList>
    </citation>
    <scope>NUCLEOTIDE SEQUENCE [LARGE SCALE GENOMIC DNA]</scope>
    <source>
        <strain evidence="4">BCC8398</strain>
    </source>
</reference>
<evidence type="ECO:0000256" key="1">
    <source>
        <dbReference type="SAM" id="MobiDB-lite"/>
    </source>
</evidence>
<sequence>MRLDLFLTIPLVSLSLSLSLPLTHAAMSATPAKRALPTGAGGVPDSPKPTTISTPDGGSMVVSPSSPEYLRYVLSTQSSKRSRTRPRTSTRTRSSNSNSNTRRSRQESLMAASQMADSDSDLDMDMDLDLDMYMELEDLYGYGGHYSRSRNLLRGNHDNAEGELDERDMVQVWERDFELPSPDNELKPEVEPSQNKKNQITQSDTGASGPGAGAGAGSAINMHPSQGGSKGSSIPSADSINNIQGGKEGGMSQSQLQSQSQAPTSSKLSGRIILDHDDDAPLENLGDGIGIGDTTGWKEGMKIVGVGHQADSLPLTNSRRMQLGLPLKPPPMAMLVRPSSNSESGSASASATAGSQEGRGDGIASTLAHRQVDNNNNNNDNDDDEAKRTLTPMSSVLVL</sequence>
<feature type="compositionally biased region" description="Basic and acidic residues" evidence="1">
    <location>
        <begin position="179"/>
        <end position="190"/>
    </location>
</feature>
<feature type="compositionally biased region" description="Polar residues" evidence="1">
    <location>
        <begin position="192"/>
        <end position="205"/>
    </location>
</feature>
<proteinExistence type="predicted"/>